<feature type="transmembrane region" description="Helical" evidence="2">
    <location>
        <begin position="58"/>
        <end position="81"/>
    </location>
</feature>
<protein>
    <submittedName>
        <fullName evidence="3">4335_t:CDS:1</fullName>
    </submittedName>
</protein>
<dbReference type="InterPro" id="IPR040410">
    <property type="entry name" value="UPF0658_Golgi"/>
</dbReference>
<organism evidence="3 4">
    <name type="scientific">Ambispora leptoticha</name>
    <dbReference type="NCBI Taxonomy" id="144679"/>
    <lineage>
        <taxon>Eukaryota</taxon>
        <taxon>Fungi</taxon>
        <taxon>Fungi incertae sedis</taxon>
        <taxon>Mucoromycota</taxon>
        <taxon>Glomeromycotina</taxon>
        <taxon>Glomeromycetes</taxon>
        <taxon>Archaeosporales</taxon>
        <taxon>Ambisporaceae</taxon>
        <taxon>Ambispora</taxon>
    </lineage>
</organism>
<feature type="transmembrane region" description="Helical" evidence="2">
    <location>
        <begin position="165"/>
        <end position="183"/>
    </location>
</feature>
<keyword evidence="2" id="KW-0812">Transmembrane</keyword>
<comment type="caution">
    <text evidence="3">The sequence shown here is derived from an EMBL/GenBank/DDBJ whole genome shotgun (WGS) entry which is preliminary data.</text>
</comment>
<evidence type="ECO:0000313" key="3">
    <source>
        <dbReference type="EMBL" id="CAG8752614.1"/>
    </source>
</evidence>
<feature type="transmembrane region" description="Helical" evidence="2">
    <location>
        <begin position="101"/>
        <end position="127"/>
    </location>
</feature>
<keyword evidence="2" id="KW-0472">Membrane</keyword>
<feature type="region of interest" description="Disordered" evidence="1">
    <location>
        <begin position="264"/>
        <end position="283"/>
    </location>
</feature>
<proteinExistence type="predicted"/>
<keyword evidence="4" id="KW-1185">Reference proteome</keyword>
<evidence type="ECO:0000256" key="2">
    <source>
        <dbReference type="SAM" id="Phobius"/>
    </source>
</evidence>
<dbReference type="AlphaFoldDB" id="A0A9N9IZ73"/>
<evidence type="ECO:0000256" key="1">
    <source>
        <dbReference type="SAM" id="MobiDB-lite"/>
    </source>
</evidence>
<accession>A0A9N9IZ73</accession>
<sequence>ALVVFNLLSLAYAGIQLYQHKILEDEGLNQASWTPLHPGEFANPDDAKRYFEMRLRPFEYIIIGLVTIYFNIFTFLSYKLMVEFGWENYKKYSADVKIRNAYVALTILQTLIKMDVFFVLSYAVQLIPSQRIGYSDSMFETILICALGPLMLLLAWWAVTKEQKYGVLIVINLLCLCEGYLLYRLVRVNMKRDPDDDPYLYTRRFLTFFLTTTFVLVAITIVYAIICFRNMIRGTYVLTVFGDEDVSMPPGDAFTLFGGVPLSPDLPTSPTSPKKSNRMSQIEQNRVSKLSSARIVLD</sequence>
<reference evidence="3" key="1">
    <citation type="submission" date="2021-06" db="EMBL/GenBank/DDBJ databases">
        <authorList>
            <person name="Kallberg Y."/>
            <person name="Tangrot J."/>
            <person name="Rosling A."/>
        </authorList>
    </citation>
    <scope>NUCLEOTIDE SEQUENCE</scope>
    <source>
        <strain evidence="3">FL130A</strain>
    </source>
</reference>
<feature type="non-terminal residue" evidence="3">
    <location>
        <position position="1"/>
    </location>
</feature>
<dbReference type="Proteomes" id="UP000789508">
    <property type="component" value="Unassembled WGS sequence"/>
</dbReference>
<gene>
    <name evidence="3" type="ORF">ALEPTO_LOCUS13360</name>
</gene>
<keyword evidence="2" id="KW-1133">Transmembrane helix</keyword>
<feature type="transmembrane region" description="Helical" evidence="2">
    <location>
        <begin position="139"/>
        <end position="159"/>
    </location>
</feature>
<evidence type="ECO:0000313" key="4">
    <source>
        <dbReference type="Proteomes" id="UP000789508"/>
    </source>
</evidence>
<dbReference type="GO" id="GO:0005794">
    <property type="term" value="C:Golgi apparatus"/>
    <property type="evidence" value="ECO:0007669"/>
    <property type="project" value="TreeGrafter"/>
</dbReference>
<dbReference type="OrthoDB" id="2448307at2759"/>
<dbReference type="PANTHER" id="PTHR34391:SF1">
    <property type="entry name" value="UPF0658 GOLGI APPARATUS MEMBRANE PROTEIN C1952.10C-RELATED"/>
    <property type="match status" value="1"/>
</dbReference>
<dbReference type="PANTHER" id="PTHR34391">
    <property type="entry name" value="UPF0658 GOLGI APPARATUS MEMBRANE PROTEIN C1952.10C-RELATED"/>
    <property type="match status" value="1"/>
</dbReference>
<feature type="transmembrane region" description="Helical" evidence="2">
    <location>
        <begin position="204"/>
        <end position="226"/>
    </location>
</feature>
<dbReference type="EMBL" id="CAJVPS010041634">
    <property type="protein sequence ID" value="CAG8752614.1"/>
    <property type="molecule type" value="Genomic_DNA"/>
</dbReference>
<feature type="compositionally biased region" description="Low complexity" evidence="1">
    <location>
        <begin position="264"/>
        <end position="274"/>
    </location>
</feature>
<name>A0A9N9IZ73_9GLOM</name>